<dbReference type="InterPro" id="IPR031825">
    <property type="entry name" value="RXLR"/>
</dbReference>
<dbReference type="Pfam" id="PF16810">
    <property type="entry name" value="RXLR"/>
    <property type="match status" value="1"/>
</dbReference>
<reference evidence="6" key="1">
    <citation type="submission" date="2020-04" db="EMBL/GenBank/DDBJ databases">
        <title>Hybrid Assembly of Korean Phytophthora infestans isolates.</title>
        <authorList>
            <person name="Prokchorchik M."/>
            <person name="Lee Y."/>
            <person name="Seo J."/>
            <person name="Cho J.-H."/>
            <person name="Park Y.-E."/>
            <person name="Jang D.-C."/>
            <person name="Im J.-S."/>
            <person name="Choi J.-G."/>
            <person name="Park H.-J."/>
            <person name="Lee G.-B."/>
            <person name="Lee Y.-G."/>
            <person name="Hong S.-Y."/>
            <person name="Cho K."/>
            <person name="Sohn K.H."/>
        </authorList>
    </citation>
    <scope>NUCLEOTIDE SEQUENCE</scope>
    <source>
        <strain evidence="6">KR_1_A1</strain>
        <strain evidence="7">KR_2_A2</strain>
    </source>
</reference>
<keyword evidence="4 5" id="KW-0732">Signal</keyword>
<evidence type="ECO:0000313" key="6">
    <source>
        <dbReference type="EMBL" id="KAF4045393.1"/>
    </source>
</evidence>
<dbReference type="EMBL" id="WSZM01000047">
    <property type="protein sequence ID" value="KAF4045393.1"/>
    <property type="molecule type" value="Genomic_DNA"/>
</dbReference>
<organism evidence="6 8">
    <name type="scientific">Phytophthora infestans</name>
    <name type="common">Potato late blight agent</name>
    <name type="synonym">Botrytis infestans</name>
    <dbReference type="NCBI Taxonomy" id="4787"/>
    <lineage>
        <taxon>Eukaryota</taxon>
        <taxon>Sar</taxon>
        <taxon>Stramenopiles</taxon>
        <taxon>Oomycota</taxon>
        <taxon>Peronosporomycetes</taxon>
        <taxon>Peronosporales</taxon>
        <taxon>Peronosporaceae</taxon>
        <taxon>Phytophthora</taxon>
    </lineage>
</organism>
<evidence type="ECO:0000313" key="8">
    <source>
        <dbReference type="Proteomes" id="UP000602510"/>
    </source>
</evidence>
<sequence>MRLTYILATMTAATLHLGTSALPAVTEPKPITENGASFDVVASAPLDGGRFLRRVDNDRDDSEEERTIGNAILEAAKKLDPVEAVKKAKEAAKRKKSILETMKLQAWLEKMRETIMKD</sequence>
<dbReference type="Proteomes" id="UP000704712">
    <property type="component" value="Unassembled WGS sequence"/>
</dbReference>
<feature type="chain" id="PRO_5033108274" description="RxLR effector protein" evidence="5">
    <location>
        <begin position="22"/>
        <end position="118"/>
    </location>
</feature>
<evidence type="ECO:0000256" key="5">
    <source>
        <dbReference type="RuleBase" id="RU367124"/>
    </source>
</evidence>
<accession>A0A833WLP6</accession>
<evidence type="ECO:0000256" key="4">
    <source>
        <dbReference type="ARBA" id="ARBA00022729"/>
    </source>
</evidence>
<evidence type="ECO:0000256" key="3">
    <source>
        <dbReference type="ARBA" id="ARBA00022525"/>
    </source>
</evidence>
<gene>
    <name evidence="6" type="ORF">GN244_ATG02135</name>
    <name evidence="7" type="ORF">GN958_ATG21219</name>
</gene>
<comment type="domain">
    <text evidence="5">The RxLR-dEER motif acts to carry the protein into the host cell cytoplasm through binding to cell surface phosphatidylinositol-3-phosphate.</text>
</comment>
<dbReference type="OMA" id="LAWAMKE"/>
<proteinExistence type="inferred from homology"/>
<comment type="subcellular location">
    <subcellularLocation>
        <location evidence="1 5">Secreted</location>
    </subcellularLocation>
</comment>
<name>A0A833WLP6_PHYIN</name>
<dbReference type="EMBL" id="JAACNO010002937">
    <property type="protein sequence ID" value="KAF4129724.1"/>
    <property type="molecule type" value="Genomic_DNA"/>
</dbReference>
<dbReference type="AlphaFoldDB" id="A0A833WLP6"/>
<comment type="function">
    <text evidence="5">Effector that suppresses plant defense responses during pathogen infection.</text>
</comment>
<feature type="signal peptide" evidence="5">
    <location>
        <begin position="1"/>
        <end position="21"/>
    </location>
</feature>
<evidence type="ECO:0000313" key="7">
    <source>
        <dbReference type="EMBL" id="KAF4129724.1"/>
    </source>
</evidence>
<evidence type="ECO:0000256" key="2">
    <source>
        <dbReference type="ARBA" id="ARBA00010400"/>
    </source>
</evidence>
<keyword evidence="8" id="KW-1185">Reference proteome</keyword>
<dbReference type="GO" id="GO:0005576">
    <property type="term" value="C:extracellular region"/>
    <property type="evidence" value="ECO:0007669"/>
    <property type="project" value="UniProtKB-SubCell"/>
</dbReference>
<evidence type="ECO:0000256" key="1">
    <source>
        <dbReference type="ARBA" id="ARBA00004613"/>
    </source>
</evidence>
<comment type="similarity">
    <text evidence="2 5">Belongs to the RxLR effector family.</text>
</comment>
<keyword evidence="3 5" id="KW-0964">Secreted</keyword>
<protein>
    <recommendedName>
        <fullName evidence="5">RxLR effector protein</fullName>
    </recommendedName>
</protein>
<comment type="caution">
    <text evidence="6">The sequence shown here is derived from an EMBL/GenBank/DDBJ whole genome shotgun (WGS) entry which is preliminary data.</text>
</comment>
<dbReference type="Proteomes" id="UP000602510">
    <property type="component" value="Unassembled WGS sequence"/>
</dbReference>